<dbReference type="AlphaFoldDB" id="D5UFC3"/>
<dbReference type="Proteomes" id="UP000000849">
    <property type="component" value="Chromosome"/>
</dbReference>
<sequence>MDTPRVQSGPSPQHLLATVLGEYFDSSDARPPAAALAAVLGEFGISPGSARAALARLVRRGLVATEGRGRAATYHVRPDVIAHHQAVMHAFLSFGASPRPWDGQWLVVSYSLPESGQPQRHAVRKTLGARGFARLYDSVWISPSFDAGAVREELRALLAAVPGARWSVMRARFDEDPDSLGPAAAYDLDGLAASYRAFVEEYAGLRDDVRADRVGPARALVARLSVMDAWRTFADTDPDLPEHLLPASWPRAEARETFLEVHTALGPYAQERLVELMTPYWPEASVWVTHFVAAVDPLSPPRGGRR</sequence>
<dbReference type="InterPro" id="IPR012906">
    <property type="entry name" value="PaaX-like_N"/>
</dbReference>
<dbReference type="Gene3D" id="1.20.58.1460">
    <property type="match status" value="1"/>
</dbReference>
<dbReference type="HOGENOM" id="CLU_067515_1_0_11"/>
<dbReference type="eggNOG" id="COG3327">
    <property type="taxonomic scope" value="Bacteria"/>
</dbReference>
<dbReference type="Gene3D" id="1.10.10.10">
    <property type="entry name" value="Winged helix-like DNA-binding domain superfamily/Winged helix DNA-binding domain"/>
    <property type="match status" value="1"/>
</dbReference>
<evidence type="ECO:0000259" key="2">
    <source>
        <dbReference type="Pfam" id="PF08223"/>
    </source>
</evidence>
<dbReference type="SUPFAM" id="SSF46785">
    <property type="entry name" value="Winged helix' DNA-binding domain"/>
    <property type="match status" value="1"/>
</dbReference>
<dbReference type="PIRSF" id="PIRSF020623">
    <property type="entry name" value="PaaX"/>
    <property type="match status" value="1"/>
</dbReference>
<reference evidence="4 5" key="1">
    <citation type="journal article" date="2010" name="Stand. Genomic Sci.">
        <title>Complete genome sequence of Cellulomonas flavigena type strain (134).</title>
        <authorList>
            <person name="Abt B."/>
            <person name="Foster B."/>
            <person name="Lapidus A."/>
            <person name="Clum A."/>
            <person name="Sun H."/>
            <person name="Pukall R."/>
            <person name="Lucas S."/>
            <person name="Glavina Del Rio T."/>
            <person name="Nolan M."/>
            <person name="Tice H."/>
            <person name="Cheng J.F."/>
            <person name="Pitluck S."/>
            <person name="Liolios K."/>
            <person name="Ivanova N."/>
            <person name="Mavromatis K."/>
            <person name="Ovchinnikova G."/>
            <person name="Pati A."/>
            <person name="Goodwin L."/>
            <person name="Chen A."/>
            <person name="Palaniappan K."/>
            <person name="Land M."/>
            <person name="Hauser L."/>
            <person name="Chang Y.J."/>
            <person name="Jeffries C.D."/>
            <person name="Rohde M."/>
            <person name="Goker M."/>
            <person name="Woyke T."/>
            <person name="Bristow J."/>
            <person name="Eisen J.A."/>
            <person name="Markowitz V."/>
            <person name="Hugenholtz P."/>
            <person name="Kyrpides N.C."/>
            <person name="Klenk H.P."/>
        </authorList>
    </citation>
    <scope>NUCLEOTIDE SEQUENCE [LARGE SCALE GENOMIC DNA]</scope>
    <source>
        <strain evidence="5">ATCC 482 / DSM 20109 / BCRC 11376 / JCM 18109 / NBRC 3775 / NCIMB 8073 / NRS 134</strain>
    </source>
</reference>
<dbReference type="InterPro" id="IPR036390">
    <property type="entry name" value="WH_DNA-bd_sf"/>
</dbReference>
<dbReference type="InterPro" id="IPR036388">
    <property type="entry name" value="WH-like_DNA-bd_sf"/>
</dbReference>
<accession>D5UFC3</accession>
<dbReference type="Pfam" id="PF20803">
    <property type="entry name" value="PaaX_M"/>
    <property type="match status" value="1"/>
</dbReference>
<dbReference type="Gene3D" id="3.30.70.2650">
    <property type="match status" value="1"/>
</dbReference>
<dbReference type="STRING" id="446466.Cfla_2025"/>
<feature type="domain" description="Transcriptional repressor PaaX-like C-terminal" evidence="2">
    <location>
        <begin position="186"/>
        <end position="271"/>
    </location>
</feature>
<evidence type="ECO:0000313" key="5">
    <source>
        <dbReference type="Proteomes" id="UP000000849"/>
    </source>
</evidence>
<dbReference type="EMBL" id="CP001964">
    <property type="protein sequence ID" value="ADG74920.1"/>
    <property type="molecule type" value="Genomic_DNA"/>
</dbReference>
<organism evidence="4 5">
    <name type="scientific">Cellulomonas flavigena (strain ATCC 482 / DSM 20109 / BCRC 11376 / JCM 18109 / NBRC 3775 / NCIMB 8073 / NRS 134)</name>
    <dbReference type="NCBI Taxonomy" id="446466"/>
    <lineage>
        <taxon>Bacteria</taxon>
        <taxon>Bacillati</taxon>
        <taxon>Actinomycetota</taxon>
        <taxon>Actinomycetes</taxon>
        <taxon>Micrococcales</taxon>
        <taxon>Cellulomonadaceae</taxon>
        <taxon>Cellulomonas</taxon>
    </lineage>
</organism>
<evidence type="ECO:0000259" key="1">
    <source>
        <dbReference type="Pfam" id="PF07848"/>
    </source>
</evidence>
<dbReference type="InterPro" id="IPR011965">
    <property type="entry name" value="PaaX_trns_reg"/>
</dbReference>
<gene>
    <name evidence="4" type="ordered locus">Cfla_2025</name>
</gene>
<evidence type="ECO:0000313" key="4">
    <source>
        <dbReference type="EMBL" id="ADG74920.1"/>
    </source>
</evidence>
<name>D5UFC3_CELFN</name>
<dbReference type="Pfam" id="PF07848">
    <property type="entry name" value="PaaX"/>
    <property type="match status" value="1"/>
</dbReference>
<dbReference type="InterPro" id="IPR048846">
    <property type="entry name" value="PaaX-like_central"/>
</dbReference>
<evidence type="ECO:0000259" key="3">
    <source>
        <dbReference type="Pfam" id="PF20803"/>
    </source>
</evidence>
<dbReference type="GO" id="GO:0006351">
    <property type="term" value="P:DNA-templated transcription"/>
    <property type="evidence" value="ECO:0007669"/>
    <property type="project" value="InterPro"/>
</dbReference>
<feature type="domain" description="Transcriptional repressor PaaX-like central Cas2-like" evidence="3">
    <location>
        <begin position="99"/>
        <end position="157"/>
    </location>
</feature>
<dbReference type="PANTHER" id="PTHR30319">
    <property type="entry name" value="PHENYLACETIC ACID REGULATOR-RELATED TRANSCRIPTIONAL REPRESSOR"/>
    <property type="match status" value="1"/>
</dbReference>
<keyword evidence="5" id="KW-1185">Reference proteome</keyword>
<proteinExistence type="predicted"/>
<dbReference type="InterPro" id="IPR013225">
    <property type="entry name" value="PaaX_C"/>
</dbReference>
<dbReference type="KEGG" id="cfl:Cfla_2025"/>
<feature type="domain" description="Transcriptional repressor PaaX-like N-terminal" evidence="1">
    <location>
        <begin position="14"/>
        <end position="75"/>
    </location>
</feature>
<dbReference type="Pfam" id="PF08223">
    <property type="entry name" value="PaaX_C"/>
    <property type="match status" value="1"/>
</dbReference>
<dbReference type="PANTHER" id="PTHR30319:SF1">
    <property type="entry name" value="TRANSCRIPTIONAL REPRESSOR PAAX"/>
    <property type="match status" value="1"/>
</dbReference>
<protein>
    <submittedName>
        <fullName evidence="4">Transcriptional regulator, PaaX family</fullName>
    </submittedName>
</protein>